<dbReference type="KEGG" id="ccp:CHC_T00004136001"/>
<keyword evidence="2" id="KW-1185">Reference proteome</keyword>
<organism evidence="1 2">
    <name type="scientific">Chondrus crispus</name>
    <name type="common">Carrageen Irish moss</name>
    <name type="synonym">Polymorpha crispa</name>
    <dbReference type="NCBI Taxonomy" id="2769"/>
    <lineage>
        <taxon>Eukaryota</taxon>
        <taxon>Rhodophyta</taxon>
        <taxon>Florideophyceae</taxon>
        <taxon>Rhodymeniophycidae</taxon>
        <taxon>Gigartinales</taxon>
        <taxon>Gigartinaceae</taxon>
        <taxon>Chondrus</taxon>
    </lineage>
</organism>
<protein>
    <submittedName>
        <fullName evidence="1">Uncharacterized protein</fullName>
    </submittedName>
</protein>
<dbReference type="RefSeq" id="XP_005715512.1">
    <property type="nucleotide sequence ID" value="XM_005715455.1"/>
</dbReference>
<evidence type="ECO:0000313" key="1">
    <source>
        <dbReference type="EMBL" id="CDF35693.1"/>
    </source>
</evidence>
<sequence>MLVPIRFSTKSNFRREFWRDQSAQQCYATTVSRWIFYYTCTDRKTRVQTLQALNSNFKSTVTVMPIYCKREVPDPIAGIKDPIFASRVIYM</sequence>
<dbReference type="GeneID" id="17323227"/>
<proteinExistence type="predicted"/>
<name>R7QD39_CHOCR</name>
<dbReference type="Proteomes" id="UP000012073">
    <property type="component" value="Unassembled WGS sequence"/>
</dbReference>
<evidence type="ECO:0000313" key="2">
    <source>
        <dbReference type="Proteomes" id="UP000012073"/>
    </source>
</evidence>
<gene>
    <name evidence="1" type="ORF">CHC_T00004136001</name>
</gene>
<reference evidence="2" key="1">
    <citation type="journal article" date="2013" name="Proc. Natl. Acad. Sci. U.S.A.">
        <title>Genome structure and metabolic features in the red seaweed Chondrus crispus shed light on evolution of the Archaeplastida.</title>
        <authorList>
            <person name="Collen J."/>
            <person name="Porcel B."/>
            <person name="Carre W."/>
            <person name="Ball S.G."/>
            <person name="Chaparro C."/>
            <person name="Tonon T."/>
            <person name="Barbeyron T."/>
            <person name="Michel G."/>
            <person name="Noel B."/>
            <person name="Valentin K."/>
            <person name="Elias M."/>
            <person name="Artiguenave F."/>
            <person name="Arun A."/>
            <person name="Aury J.M."/>
            <person name="Barbosa-Neto J.F."/>
            <person name="Bothwell J.H."/>
            <person name="Bouget F.Y."/>
            <person name="Brillet L."/>
            <person name="Cabello-Hurtado F."/>
            <person name="Capella-Gutierrez S."/>
            <person name="Charrier B."/>
            <person name="Cladiere L."/>
            <person name="Cock J.M."/>
            <person name="Coelho S.M."/>
            <person name="Colleoni C."/>
            <person name="Czjzek M."/>
            <person name="Da Silva C."/>
            <person name="Delage L."/>
            <person name="Denoeud F."/>
            <person name="Deschamps P."/>
            <person name="Dittami S.M."/>
            <person name="Gabaldon T."/>
            <person name="Gachon C.M."/>
            <person name="Groisillier A."/>
            <person name="Herve C."/>
            <person name="Jabbari K."/>
            <person name="Katinka M."/>
            <person name="Kloareg B."/>
            <person name="Kowalczyk N."/>
            <person name="Labadie K."/>
            <person name="Leblanc C."/>
            <person name="Lopez P.J."/>
            <person name="McLachlan D.H."/>
            <person name="Meslet-Cladiere L."/>
            <person name="Moustafa A."/>
            <person name="Nehr Z."/>
            <person name="Nyvall Collen P."/>
            <person name="Panaud O."/>
            <person name="Partensky F."/>
            <person name="Poulain J."/>
            <person name="Rensing S.A."/>
            <person name="Rousvoal S."/>
            <person name="Samson G."/>
            <person name="Symeonidi A."/>
            <person name="Weissenbach J."/>
            <person name="Zambounis A."/>
            <person name="Wincker P."/>
            <person name="Boyen C."/>
        </authorList>
    </citation>
    <scope>NUCLEOTIDE SEQUENCE [LARGE SCALE GENOMIC DNA]</scope>
    <source>
        <strain evidence="2">cv. Stackhouse</strain>
    </source>
</reference>
<accession>R7QD39</accession>
<dbReference type="Gramene" id="CDF35693">
    <property type="protein sequence ID" value="CDF35693"/>
    <property type="gene ID" value="CHC_T00004136001"/>
</dbReference>
<dbReference type="AlphaFoldDB" id="R7QD39"/>
<dbReference type="EMBL" id="HG001741">
    <property type="protein sequence ID" value="CDF35693.1"/>
    <property type="molecule type" value="Genomic_DNA"/>
</dbReference>